<dbReference type="EMBL" id="BOVK01000015">
    <property type="protein sequence ID" value="GIQ68449.1"/>
    <property type="molecule type" value="Genomic_DNA"/>
</dbReference>
<evidence type="ECO:0000313" key="3">
    <source>
        <dbReference type="Proteomes" id="UP000677918"/>
    </source>
</evidence>
<evidence type="ECO:0000313" key="2">
    <source>
        <dbReference type="EMBL" id="GIQ68449.1"/>
    </source>
</evidence>
<proteinExistence type="predicted"/>
<evidence type="ECO:0000259" key="1">
    <source>
        <dbReference type="Pfam" id="PF18730"/>
    </source>
</evidence>
<accession>A0A8J4M1D6</accession>
<comment type="caution">
    <text evidence="2">The sequence shown here is derived from an EMBL/GenBank/DDBJ whole genome shotgun (WGS) entry which is preliminary data.</text>
</comment>
<organism evidence="2 3">
    <name type="scientific">Xylanibacillus composti</name>
    <dbReference type="NCBI Taxonomy" id="1572762"/>
    <lineage>
        <taxon>Bacteria</taxon>
        <taxon>Bacillati</taxon>
        <taxon>Bacillota</taxon>
        <taxon>Bacilli</taxon>
        <taxon>Bacillales</taxon>
        <taxon>Paenibacillaceae</taxon>
        <taxon>Xylanibacillus</taxon>
    </lineage>
</organism>
<gene>
    <name evidence="2" type="ORF">XYCOK13_12730</name>
</gene>
<dbReference type="AlphaFoldDB" id="A0A8J4M1D6"/>
<dbReference type="Proteomes" id="UP000677918">
    <property type="component" value="Unassembled WGS sequence"/>
</dbReference>
<sequence>MLRQLFDEQTRRDGEDAVFQNILQAIDRFCQTVRNQQQLHERFYRLELFASSFASVLDELEQSRYAAAKFGQRVRKQYESEMTDEELQDYKLFLYFYKNAFIRVFSALDKLGYFLNEMFEVHTEKVKPKFSYFTVLRQMHQRKIHPDLEEQLYKLKERYREPMQRLREKRNTEIHYLNVEILNDLAALRRQFADSMRVENIAANMADLDAAYDMVVQSMQAVFVHAVRSVRKG</sequence>
<dbReference type="RefSeq" id="WP_213411030.1">
    <property type="nucleotide sequence ID" value="NZ_BOVK01000015.1"/>
</dbReference>
<name>A0A8J4M1D6_9BACL</name>
<feature type="domain" description="Cthe-2314-like HEPN" evidence="1">
    <location>
        <begin position="52"/>
        <end position="225"/>
    </location>
</feature>
<keyword evidence="3" id="KW-1185">Reference proteome</keyword>
<dbReference type="Pfam" id="PF18730">
    <property type="entry name" value="HEPN_Cthe2314"/>
    <property type="match status" value="1"/>
</dbReference>
<reference evidence="2" key="1">
    <citation type="submission" date="2021-04" db="EMBL/GenBank/DDBJ databases">
        <title>Draft genome sequence of Xylanibacillus composti strain K13.</title>
        <authorList>
            <person name="Uke A."/>
            <person name="Chhe C."/>
            <person name="Baramee S."/>
            <person name="Kosugi A."/>
        </authorList>
    </citation>
    <scope>NUCLEOTIDE SEQUENCE</scope>
    <source>
        <strain evidence="2">K13</strain>
    </source>
</reference>
<protein>
    <recommendedName>
        <fullName evidence="1">Cthe-2314-like HEPN domain-containing protein</fullName>
    </recommendedName>
</protein>
<dbReference type="InterPro" id="IPR041394">
    <property type="entry name" value="HEPN_Cthe2314"/>
</dbReference>